<accession>A0A4R0HIW8</accession>
<gene>
    <name evidence="2" type="ORF">E0H45_01880</name>
</gene>
<evidence type="ECO:0000313" key="2">
    <source>
        <dbReference type="EMBL" id="TCC10108.1"/>
    </source>
</evidence>
<protein>
    <submittedName>
        <fullName evidence="2">Uncharacterized protein</fullName>
    </submittedName>
</protein>
<evidence type="ECO:0000313" key="3">
    <source>
        <dbReference type="Proteomes" id="UP000292346"/>
    </source>
</evidence>
<keyword evidence="1" id="KW-1133">Transmembrane helix</keyword>
<organism evidence="2 3">
    <name type="scientific">Kribbella soli</name>
    <dbReference type="NCBI Taxonomy" id="1124743"/>
    <lineage>
        <taxon>Bacteria</taxon>
        <taxon>Bacillati</taxon>
        <taxon>Actinomycetota</taxon>
        <taxon>Actinomycetes</taxon>
        <taxon>Propionibacteriales</taxon>
        <taxon>Kribbellaceae</taxon>
        <taxon>Kribbella</taxon>
    </lineage>
</organism>
<keyword evidence="3" id="KW-1185">Reference proteome</keyword>
<dbReference type="AlphaFoldDB" id="A0A4R0HIW8"/>
<reference evidence="2 3" key="1">
    <citation type="submission" date="2019-02" db="EMBL/GenBank/DDBJ databases">
        <title>Kribbella capetownensis sp. nov. and Kribbella speibonae sp. nov., isolated from soil.</title>
        <authorList>
            <person name="Curtis S.M."/>
            <person name="Norton I."/>
            <person name="Everest G.J."/>
            <person name="Meyers P.R."/>
        </authorList>
    </citation>
    <scope>NUCLEOTIDE SEQUENCE [LARGE SCALE GENOMIC DNA]</scope>
    <source>
        <strain evidence="2 3">KCTC 29219</strain>
    </source>
</reference>
<sequence>MRQSLSEKRTALLAVGLSVLLAAIAIVDQAGSRSLFDHASSGYASYGKHVSEGALYGLLYGAAVLDALLWLLVAGLARSHRLAAAGVGVLVVLLTASLGVTLLVASEYGVHPYPPLWGVLALLPAVAGAVATALLLRRR</sequence>
<proteinExistence type="predicted"/>
<feature type="transmembrane region" description="Helical" evidence="1">
    <location>
        <begin position="116"/>
        <end position="136"/>
    </location>
</feature>
<dbReference type="RefSeq" id="WP_131334531.1">
    <property type="nucleotide sequence ID" value="NZ_SJJZ01000001.1"/>
</dbReference>
<evidence type="ECO:0000256" key="1">
    <source>
        <dbReference type="SAM" id="Phobius"/>
    </source>
</evidence>
<feature type="transmembrane region" description="Helical" evidence="1">
    <location>
        <begin position="82"/>
        <end position="104"/>
    </location>
</feature>
<dbReference type="EMBL" id="SJJZ01000001">
    <property type="protein sequence ID" value="TCC10108.1"/>
    <property type="molecule type" value="Genomic_DNA"/>
</dbReference>
<comment type="caution">
    <text evidence="2">The sequence shown here is derived from an EMBL/GenBank/DDBJ whole genome shotgun (WGS) entry which is preliminary data.</text>
</comment>
<feature type="transmembrane region" description="Helical" evidence="1">
    <location>
        <begin position="53"/>
        <end position="75"/>
    </location>
</feature>
<dbReference type="Proteomes" id="UP000292346">
    <property type="component" value="Unassembled WGS sequence"/>
</dbReference>
<keyword evidence="1" id="KW-0812">Transmembrane</keyword>
<keyword evidence="1" id="KW-0472">Membrane</keyword>
<name>A0A4R0HIW8_9ACTN</name>